<keyword evidence="2" id="KW-1185">Reference proteome</keyword>
<protein>
    <submittedName>
        <fullName evidence="1">Endoribonuclease L-PSP</fullName>
    </submittedName>
</protein>
<dbReference type="eggNOG" id="COG0251">
    <property type="taxonomic scope" value="Bacteria"/>
</dbReference>
<comment type="caution">
    <text evidence="1">The sequence shown here is derived from an EMBL/GenBank/DDBJ whole genome shotgun (WGS) entry which is preliminary data.</text>
</comment>
<sequence>MMKRKLISSGSPYEKIIGFSRAVRVGPYITIGGTAPLDSNGKTIGVGDIGLQTKQCLETIKIALEKAGATLEHVVRTRMMLTNIEDWKIASEVRASYFKTIKPVDTIVEVGGFINPDWLIEIEVDAIVDF</sequence>
<dbReference type="InterPro" id="IPR006175">
    <property type="entry name" value="YjgF/YER057c/UK114"/>
</dbReference>
<dbReference type="Pfam" id="PF01042">
    <property type="entry name" value="Ribonuc_L-PSP"/>
    <property type="match status" value="1"/>
</dbReference>
<evidence type="ECO:0000313" key="1">
    <source>
        <dbReference type="EMBL" id="ETN96641.1"/>
    </source>
</evidence>
<dbReference type="InterPro" id="IPR035959">
    <property type="entry name" value="RutC-like_sf"/>
</dbReference>
<dbReference type="PANTHER" id="PTHR43857">
    <property type="entry name" value="BLR7761 PROTEIN"/>
    <property type="match status" value="1"/>
</dbReference>
<dbReference type="SUPFAM" id="SSF55298">
    <property type="entry name" value="YjgF-like"/>
    <property type="match status" value="1"/>
</dbReference>
<dbReference type="AlphaFoldDB" id="W2UT18"/>
<gene>
    <name evidence="1" type="ORF">P278_00670</name>
</gene>
<evidence type="ECO:0000313" key="2">
    <source>
        <dbReference type="Proteomes" id="UP000018850"/>
    </source>
</evidence>
<dbReference type="Proteomes" id="UP000018850">
    <property type="component" value="Unassembled WGS sequence"/>
</dbReference>
<dbReference type="Gene3D" id="3.30.1330.40">
    <property type="entry name" value="RutC-like"/>
    <property type="match status" value="1"/>
</dbReference>
<organism evidence="1 2">
    <name type="scientific">Zhouia amylolytica AD3</name>
    <dbReference type="NCBI Taxonomy" id="1286632"/>
    <lineage>
        <taxon>Bacteria</taxon>
        <taxon>Pseudomonadati</taxon>
        <taxon>Bacteroidota</taxon>
        <taxon>Flavobacteriia</taxon>
        <taxon>Flavobacteriales</taxon>
        <taxon>Flavobacteriaceae</taxon>
        <taxon>Zhouia</taxon>
    </lineage>
</organism>
<dbReference type="PANTHER" id="PTHR43857:SF1">
    <property type="entry name" value="YJGH FAMILY PROTEIN"/>
    <property type="match status" value="1"/>
</dbReference>
<dbReference type="CDD" id="cd06154">
    <property type="entry name" value="YjgF_YER057c_UK114_like_6"/>
    <property type="match status" value="1"/>
</dbReference>
<reference evidence="2" key="1">
    <citation type="submission" date="2013-11" db="EMBL/GenBank/DDBJ databases">
        <title>Draft genome sequence from a member of Zhouia, isolated tidal flat.</title>
        <authorList>
            <person name="Jin H."/>
            <person name="Jeon C.O."/>
        </authorList>
    </citation>
    <scope>NUCLEOTIDE SEQUENCE [LARGE SCALE GENOMIC DNA]</scope>
    <source>
        <strain evidence="2">AD3</strain>
    </source>
</reference>
<dbReference type="RefSeq" id="WP_235444219.1">
    <property type="nucleotide sequence ID" value="NZ_AYXY01000001.1"/>
</dbReference>
<dbReference type="EMBL" id="AYXY01000001">
    <property type="protein sequence ID" value="ETN96641.1"/>
    <property type="molecule type" value="Genomic_DNA"/>
</dbReference>
<reference evidence="1 2" key="2">
    <citation type="journal article" date="2016" name="Genome Announc.">
        <title>Draft Genome Sequence of Zhouia amylolytica AD3, Isolated from Tidal Flat Sediment.</title>
        <authorList>
            <person name="Jia B."/>
            <person name="Jin H.M."/>
            <person name="Lee H.J."/>
            <person name="Jeon C.O."/>
        </authorList>
    </citation>
    <scope>NUCLEOTIDE SEQUENCE [LARGE SCALE GENOMIC DNA]</scope>
    <source>
        <strain evidence="1 2">AD3</strain>
    </source>
</reference>
<accession>W2UT18</accession>
<proteinExistence type="predicted"/>
<name>W2UT18_9FLAO</name>